<feature type="signal peptide" evidence="2">
    <location>
        <begin position="1"/>
        <end position="20"/>
    </location>
</feature>
<organism evidence="3 4">
    <name type="scientific">Phaeodactylibacter xiamenensis</name>
    <dbReference type="NCBI Taxonomy" id="1524460"/>
    <lineage>
        <taxon>Bacteria</taxon>
        <taxon>Pseudomonadati</taxon>
        <taxon>Bacteroidota</taxon>
        <taxon>Saprospiria</taxon>
        <taxon>Saprospirales</taxon>
        <taxon>Haliscomenobacteraceae</taxon>
        <taxon>Phaeodactylibacter</taxon>
    </lineage>
</organism>
<comment type="caution">
    <text evidence="3">The sequence shown here is derived from an EMBL/GenBank/DDBJ whole genome shotgun (WGS) entry which is preliminary data.</text>
</comment>
<dbReference type="EMBL" id="JPOS01000034">
    <property type="protein sequence ID" value="KGE87624.1"/>
    <property type="molecule type" value="Genomic_DNA"/>
</dbReference>
<evidence type="ECO:0000313" key="4">
    <source>
        <dbReference type="Proteomes" id="UP000029736"/>
    </source>
</evidence>
<keyword evidence="1" id="KW-0175">Coiled coil</keyword>
<accession>A0A098S5J0</accession>
<protein>
    <submittedName>
        <fullName evidence="3">Uncharacterized protein</fullName>
    </submittedName>
</protein>
<feature type="coiled-coil region" evidence="1">
    <location>
        <begin position="38"/>
        <end position="128"/>
    </location>
</feature>
<dbReference type="Gene3D" id="1.10.287.1490">
    <property type="match status" value="1"/>
</dbReference>
<dbReference type="InterPro" id="IPR027267">
    <property type="entry name" value="AH/BAR_dom_sf"/>
</dbReference>
<name>A0A098S5J0_9BACT</name>
<gene>
    <name evidence="3" type="ORF">IX84_13835</name>
</gene>
<evidence type="ECO:0000256" key="1">
    <source>
        <dbReference type="SAM" id="Coils"/>
    </source>
</evidence>
<proteinExistence type="predicted"/>
<keyword evidence="2" id="KW-0732">Signal</keyword>
<sequence length="291" mass="34371">MVLRYLFLCFFGLVSVVSIAQVDIKDELDLAFADVDKISELERSVKNWEGSTQALQKEKSKLQGLYENAKSRYGRLERDYYRLKVDLRIKEDQIKELEGKVQLRDDQLKILKEERDSLIREVNLLNQGIIRLEANIRALTEYFVEEINALHDYIQQNRLRNLKRANSVFIDGYNPIHDSKNIPRNPKSISFDLYYYPLPNSRIEPEEKIDMEVSIRKNNGEPFIVYPVTLHRNIKNNQSGGMDLLSEYVFYTNVNIARKFDFEGRLEKGIYYHVYLRCQDLEIDIGRFILD</sequence>
<dbReference type="AlphaFoldDB" id="A0A098S5J0"/>
<feature type="chain" id="PRO_5001939921" evidence="2">
    <location>
        <begin position="21"/>
        <end position="291"/>
    </location>
</feature>
<dbReference type="SUPFAM" id="SSF103657">
    <property type="entry name" value="BAR/IMD domain-like"/>
    <property type="match status" value="1"/>
</dbReference>
<reference evidence="3 4" key="1">
    <citation type="journal article" date="2014" name="Int. J. Syst. Evol. Microbiol.">
        <title>Phaeodactylibacter xiamenensis gen. nov., sp. nov., a member of the family Saprospiraceae isolated from the marine alga Phaeodactylum tricornutum.</title>
        <authorList>
            <person name="Chen Z.Jr."/>
            <person name="Lei X."/>
            <person name="Lai Q."/>
            <person name="Li Y."/>
            <person name="Zhang B."/>
            <person name="Zhang J."/>
            <person name="Zhang H."/>
            <person name="Yang L."/>
            <person name="Zheng W."/>
            <person name="Tian Y."/>
            <person name="Yu Z."/>
            <person name="Xu H.Jr."/>
            <person name="Zheng T."/>
        </authorList>
    </citation>
    <scope>NUCLEOTIDE SEQUENCE [LARGE SCALE GENOMIC DNA]</scope>
    <source>
        <strain evidence="3 4">KD52</strain>
    </source>
</reference>
<keyword evidence="4" id="KW-1185">Reference proteome</keyword>
<dbReference type="Proteomes" id="UP000029736">
    <property type="component" value="Unassembled WGS sequence"/>
</dbReference>
<evidence type="ECO:0000313" key="3">
    <source>
        <dbReference type="EMBL" id="KGE87624.1"/>
    </source>
</evidence>
<dbReference type="STRING" id="1524460.IX84_13835"/>
<evidence type="ECO:0000256" key="2">
    <source>
        <dbReference type="SAM" id="SignalP"/>
    </source>
</evidence>